<dbReference type="SUPFAM" id="SSF53448">
    <property type="entry name" value="Nucleotide-diphospho-sugar transferases"/>
    <property type="match status" value="1"/>
</dbReference>
<keyword evidence="13" id="KW-1185">Reference proteome</keyword>
<dbReference type="RefSeq" id="XP_013249214.1">
    <property type="nucleotide sequence ID" value="XM_013393760.1"/>
</dbReference>
<comment type="subcellular location">
    <subcellularLocation>
        <location evidence="1 11">Golgi apparatus membrane</location>
        <topology evidence="1 11">Single-pass type II membrane protein</topology>
    </subcellularLocation>
</comment>
<dbReference type="OrthoDB" id="5957813at2759"/>
<protein>
    <recommendedName>
        <fullName evidence="11">Hexosyltransferase</fullName>
        <ecNumber evidence="11">2.4.1.-</ecNumber>
    </recommendedName>
</protein>
<dbReference type="FunFam" id="3.90.550.50:FF:000001">
    <property type="entry name" value="Hexosyltransferase"/>
    <property type="match status" value="1"/>
</dbReference>
<evidence type="ECO:0000256" key="11">
    <source>
        <dbReference type="RuleBase" id="RU363063"/>
    </source>
</evidence>
<dbReference type="EMBL" id="HG671386">
    <property type="protein sequence ID" value="CDI80883.1"/>
    <property type="molecule type" value="Genomic_DNA"/>
</dbReference>
<evidence type="ECO:0000256" key="4">
    <source>
        <dbReference type="ARBA" id="ARBA00022679"/>
    </source>
</evidence>
<evidence type="ECO:0000256" key="8">
    <source>
        <dbReference type="ARBA" id="ARBA00023034"/>
    </source>
</evidence>
<keyword evidence="3 11" id="KW-0328">Glycosyltransferase</keyword>
<gene>
    <name evidence="12" type="ORF">EAH_00018470</name>
</gene>
<reference evidence="12" key="1">
    <citation type="submission" date="2013-10" db="EMBL/GenBank/DDBJ databases">
        <title>Genomic analysis of the causative agents of coccidiosis in chickens.</title>
        <authorList>
            <person name="Reid A.J."/>
            <person name="Blake D."/>
            <person name="Billington K."/>
            <person name="Browne H."/>
            <person name="Dunn M."/>
            <person name="Hung S."/>
            <person name="Kawahara F."/>
            <person name="Miranda-Saavedra D."/>
            <person name="Mourier T."/>
            <person name="Nagra H."/>
            <person name="Otto T.D."/>
            <person name="Rawlings N."/>
            <person name="Sanchez A."/>
            <person name="Sanders M."/>
            <person name="Subramaniam C."/>
            <person name="Tay Y."/>
            <person name="Dear P."/>
            <person name="Doerig C."/>
            <person name="Gruber A."/>
            <person name="Parkinson J."/>
            <person name="Shirley M."/>
            <person name="Wan K.L."/>
            <person name="Berriman M."/>
            <person name="Tomley F."/>
            <person name="Pain A."/>
        </authorList>
    </citation>
    <scope>NUCLEOTIDE SEQUENCE</scope>
    <source>
        <strain evidence="12">Houghton</strain>
    </source>
</reference>
<dbReference type="GO" id="GO:0006493">
    <property type="term" value="P:protein O-linked glycosylation"/>
    <property type="evidence" value="ECO:0007669"/>
    <property type="project" value="TreeGrafter"/>
</dbReference>
<evidence type="ECO:0000256" key="9">
    <source>
        <dbReference type="ARBA" id="ARBA00023136"/>
    </source>
</evidence>
<evidence type="ECO:0000313" key="12">
    <source>
        <dbReference type="EMBL" id="CDI80883.1"/>
    </source>
</evidence>
<dbReference type="Proteomes" id="UP000018050">
    <property type="component" value="Unassembled WGS sequence"/>
</dbReference>
<dbReference type="Gene3D" id="3.90.550.50">
    <property type="match status" value="1"/>
</dbReference>
<keyword evidence="6" id="KW-0735">Signal-anchor</keyword>
<dbReference type="GeneID" id="25269917"/>
<keyword evidence="7" id="KW-1133">Transmembrane helix</keyword>
<evidence type="ECO:0000256" key="1">
    <source>
        <dbReference type="ARBA" id="ARBA00004323"/>
    </source>
</evidence>
<keyword evidence="8 11" id="KW-0333">Golgi apparatus</keyword>
<dbReference type="AlphaFoldDB" id="U6GNM5"/>
<name>U6GNM5_EIMAC</name>
<evidence type="ECO:0000256" key="3">
    <source>
        <dbReference type="ARBA" id="ARBA00022676"/>
    </source>
</evidence>
<evidence type="ECO:0000256" key="7">
    <source>
        <dbReference type="ARBA" id="ARBA00022989"/>
    </source>
</evidence>
<reference evidence="12" key="2">
    <citation type="submission" date="2013-10" db="EMBL/GenBank/DDBJ databases">
        <authorList>
            <person name="Aslett M."/>
        </authorList>
    </citation>
    <scope>NUCLEOTIDE SEQUENCE</scope>
    <source>
        <strain evidence="12">Houghton</strain>
    </source>
</reference>
<dbReference type="InterPro" id="IPR029044">
    <property type="entry name" value="Nucleotide-diphossugar_trans"/>
</dbReference>
<proteinExistence type="inferred from homology"/>
<dbReference type="EC" id="2.4.1.-" evidence="11"/>
<dbReference type="GO" id="GO:0016758">
    <property type="term" value="F:hexosyltransferase activity"/>
    <property type="evidence" value="ECO:0007669"/>
    <property type="project" value="InterPro"/>
</dbReference>
<sequence>MARLNSCEEPTMKDVNVCTGEIPNFNRKTDACTSPPSMCVKIPSLKRQADLKKFTGAGKPVKEWWIWSVQTNWRLLITPQISCADDPPFAALVTMTGAADAEARAVVRSTWGGVSRVGTRRVRVFFVLGTVGSQEVQQAVEKEAATYDDILQHSAPDKYRNLTHKTITAFRWVANACPQAKFLVKADADVFMDINKLLGYLNAHQDETDLAAGVLRTNAVVIRDPKNRNYEDPGVYSPATYPPYLSGPLYIISNDLVAKIAAVAKWLPVLSNEDCFVGTCLQALGVKPQSCAPAVIIDVFFNDSSDISDIRKWMAVHPIVKERLLTLWGELH</sequence>
<dbReference type="PANTHER" id="PTHR11214:SF3">
    <property type="entry name" value="BETA-1,3-GALACTOSYLTRANSFERASE 6"/>
    <property type="match status" value="1"/>
</dbReference>
<comment type="similarity">
    <text evidence="2 11">Belongs to the glycosyltransferase 31 family.</text>
</comment>
<dbReference type="Pfam" id="PF01762">
    <property type="entry name" value="Galactosyl_T"/>
    <property type="match status" value="1"/>
</dbReference>
<keyword evidence="5" id="KW-0812">Transmembrane</keyword>
<keyword evidence="4 12" id="KW-0808">Transferase</keyword>
<evidence type="ECO:0000256" key="10">
    <source>
        <dbReference type="ARBA" id="ARBA00023180"/>
    </source>
</evidence>
<dbReference type="OMA" id="RVWNECR"/>
<keyword evidence="10" id="KW-0325">Glycoprotein</keyword>
<dbReference type="VEuPathDB" id="ToxoDB:EAH_00018470"/>
<keyword evidence="9" id="KW-0472">Membrane</keyword>
<evidence type="ECO:0000256" key="5">
    <source>
        <dbReference type="ARBA" id="ARBA00022692"/>
    </source>
</evidence>
<dbReference type="PANTHER" id="PTHR11214">
    <property type="entry name" value="BETA-1,3-N-ACETYLGLUCOSAMINYLTRANSFERASE"/>
    <property type="match status" value="1"/>
</dbReference>
<accession>U6GNM5</accession>
<dbReference type="InterPro" id="IPR002659">
    <property type="entry name" value="Glyco_trans_31"/>
</dbReference>
<evidence type="ECO:0000256" key="6">
    <source>
        <dbReference type="ARBA" id="ARBA00022968"/>
    </source>
</evidence>
<organism evidence="12 13">
    <name type="scientific">Eimeria acervulina</name>
    <name type="common">Coccidian parasite</name>
    <dbReference type="NCBI Taxonomy" id="5801"/>
    <lineage>
        <taxon>Eukaryota</taxon>
        <taxon>Sar</taxon>
        <taxon>Alveolata</taxon>
        <taxon>Apicomplexa</taxon>
        <taxon>Conoidasida</taxon>
        <taxon>Coccidia</taxon>
        <taxon>Eucoccidiorida</taxon>
        <taxon>Eimeriorina</taxon>
        <taxon>Eimeriidae</taxon>
        <taxon>Eimeria</taxon>
    </lineage>
</organism>
<dbReference type="GO" id="GO:0000139">
    <property type="term" value="C:Golgi membrane"/>
    <property type="evidence" value="ECO:0007669"/>
    <property type="project" value="UniProtKB-SubCell"/>
</dbReference>
<evidence type="ECO:0000256" key="2">
    <source>
        <dbReference type="ARBA" id="ARBA00008661"/>
    </source>
</evidence>
<evidence type="ECO:0000313" key="13">
    <source>
        <dbReference type="Proteomes" id="UP000018050"/>
    </source>
</evidence>